<dbReference type="AlphaFoldDB" id="A0A8S1GP97"/>
<comment type="caution">
    <text evidence="4">The sequence shown here is derived from an EMBL/GenBank/DDBJ whole genome shotgun (WGS) entry which is preliminary data.</text>
</comment>
<evidence type="ECO:0000313" key="5">
    <source>
        <dbReference type="Proteomes" id="UP000835052"/>
    </source>
</evidence>
<keyword evidence="2" id="KW-0547">Nucleotide-binding</keyword>
<dbReference type="GO" id="GO:0005524">
    <property type="term" value="F:ATP binding"/>
    <property type="evidence" value="ECO:0007669"/>
    <property type="project" value="UniProtKB-KW"/>
</dbReference>
<keyword evidence="3" id="KW-0067">ATP-binding</keyword>
<protein>
    <submittedName>
        <fullName evidence="4">Uncharacterized protein</fullName>
    </submittedName>
</protein>
<sequence>MSTIGEVYSKRVSDGALKEDIHQRKAIVEFERLRKDLLSYDPPTISSNVPSSNFLRLFRDPPPKKIVSPKGIYLWGTVGCGKTMLMDLFYDCCPFEKKRRVHFNAFMQDVHKEMHRLKMKSSEERGKFDPVPLLVDDIMDNTKLLCFDEFQVTDIADAMILKRFFSLLFDRGLVVVATSNRAPKELYKNGLQRHQFVPFIDVLEEKCHTMSLDSGKDYRRSSSGDGCDVFFVDDAEAQCDRVFKQLVANETDTIRAKTFEILGRKVVVEKCCGGVADVDFKEVCMTAKGAGDYLVLARVFHTIVVRNVPVMNMDKWNEMRRFITMIDTFYDQKVRVVIGAAAPLDDLFRFTGQNTEMDDSQRKLMDDLGVKHDTEDSKANVFSGDEEAFAFSRTISRLYEMRSDAYRKRRRPSESHSI</sequence>
<reference evidence="4" key="1">
    <citation type="submission" date="2020-10" db="EMBL/GenBank/DDBJ databases">
        <authorList>
            <person name="Kikuchi T."/>
        </authorList>
    </citation>
    <scope>NUCLEOTIDE SEQUENCE</scope>
    <source>
        <strain evidence="4">NKZ352</strain>
    </source>
</reference>
<keyword evidence="5" id="KW-1185">Reference proteome</keyword>
<dbReference type="OrthoDB" id="548867at2759"/>
<accession>A0A8S1GP97</accession>
<evidence type="ECO:0000313" key="4">
    <source>
        <dbReference type="EMBL" id="CAD6184548.1"/>
    </source>
</evidence>
<dbReference type="GO" id="GO:0016887">
    <property type="term" value="F:ATP hydrolysis activity"/>
    <property type="evidence" value="ECO:0007669"/>
    <property type="project" value="InterPro"/>
</dbReference>
<dbReference type="PANTHER" id="PTHR12169">
    <property type="entry name" value="ATPASE N2B"/>
    <property type="match status" value="1"/>
</dbReference>
<dbReference type="InterPro" id="IPR005654">
    <property type="entry name" value="ATPase_AFG1-like"/>
</dbReference>
<dbReference type="InterPro" id="IPR027417">
    <property type="entry name" value="P-loop_NTPase"/>
</dbReference>
<evidence type="ECO:0000256" key="3">
    <source>
        <dbReference type="ARBA" id="ARBA00022840"/>
    </source>
</evidence>
<evidence type="ECO:0000256" key="2">
    <source>
        <dbReference type="ARBA" id="ARBA00022741"/>
    </source>
</evidence>
<dbReference type="EMBL" id="CAJGYM010000001">
    <property type="protein sequence ID" value="CAD6184548.1"/>
    <property type="molecule type" value="Genomic_DNA"/>
</dbReference>
<dbReference type="PANTHER" id="PTHR12169:SF6">
    <property type="entry name" value="AFG1-LIKE ATPASE"/>
    <property type="match status" value="1"/>
</dbReference>
<comment type="similarity">
    <text evidence="1">Belongs to the AFG1 ATPase family.</text>
</comment>
<dbReference type="GO" id="GO:0005739">
    <property type="term" value="C:mitochondrion"/>
    <property type="evidence" value="ECO:0007669"/>
    <property type="project" value="TreeGrafter"/>
</dbReference>
<dbReference type="NCBIfam" id="NF040713">
    <property type="entry name" value="ZapE"/>
    <property type="match status" value="1"/>
</dbReference>
<evidence type="ECO:0000256" key="1">
    <source>
        <dbReference type="ARBA" id="ARBA00010322"/>
    </source>
</evidence>
<dbReference type="SUPFAM" id="SSF52540">
    <property type="entry name" value="P-loop containing nucleoside triphosphate hydrolases"/>
    <property type="match status" value="1"/>
</dbReference>
<dbReference type="Pfam" id="PF03969">
    <property type="entry name" value="AFG1_ATPase"/>
    <property type="match status" value="1"/>
</dbReference>
<proteinExistence type="inferred from homology"/>
<name>A0A8S1GP97_9PELO</name>
<gene>
    <name evidence="4" type="ORF">CAUJ_LOCUS467</name>
</gene>
<organism evidence="4 5">
    <name type="scientific">Caenorhabditis auriculariae</name>
    <dbReference type="NCBI Taxonomy" id="2777116"/>
    <lineage>
        <taxon>Eukaryota</taxon>
        <taxon>Metazoa</taxon>
        <taxon>Ecdysozoa</taxon>
        <taxon>Nematoda</taxon>
        <taxon>Chromadorea</taxon>
        <taxon>Rhabditida</taxon>
        <taxon>Rhabditina</taxon>
        <taxon>Rhabditomorpha</taxon>
        <taxon>Rhabditoidea</taxon>
        <taxon>Rhabditidae</taxon>
        <taxon>Peloderinae</taxon>
        <taxon>Caenorhabditis</taxon>
    </lineage>
</organism>
<dbReference type="Proteomes" id="UP000835052">
    <property type="component" value="Unassembled WGS sequence"/>
</dbReference>
<dbReference type="Gene3D" id="3.40.50.300">
    <property type="entry name" value="P-loop containing nucleotide triphosphate hydrolases"/>
    <property type="match status" value="1"/>
</dbReference>